<sequence>MGDGAAAGDDRVRPGFEGTEPATGPTAGAGARRRNRRDTPRNTGDVSSATLRAVLRPDFTGRLDGRTLRVI</sequence>
<gene>
    <name evidence="2" type="ORF">GCM10010218_42600</name>
</gene>
<name>A0A919B586_9ACTN</name>
<reference evidence="2" key="2">
    <citation type="submission" date="2020-09" db="EMBL/GenBank/DDBJ databases">
        <authorList>
            <person name="Sun Q."/>
            <person name="Ohkuma M."/>
        </authorList>
    </citation>
    <scope>NUCLEOTIDE SEQUENCE</scope>
    <source>
        <strain evidence="2">JCM 4059</strain>
    </source>
</reference>
<proteinExistence type="predicted"/>
<dbReference type="EMBL" id="BNBD01000009">
    <property type="protein sequence ID" value="GHF56727.1"/>
    <property type="molecule type" value="Genomic_DNA"/>
</dbReference>
<organism evidence="2 3">
    <name type="scientific">Streptomyces mashuensis</name>
    <dbReference type="NCBI Taxonomy" id="33904"/>
    <lineage>
        <taxon>Bacteria</taxon>
        <taxon>Bacillati</taxon>
        <taxon>Actinomycetota</taxon>
        <taxon>Actinomycetes</taxon>
        <taxon>Kitasatosporales</taxon>
        <taxon>Streptomycetaceae</taxon>
        <taxon>Streptomyces</taxon>
    </lineage>
</organism>
<reference evidence="2" key="1">
    <citation type="journal article" date="2014" name="Int. J. Syst. Evol. Microbiol.">
        <title>Complete genome sequence of Corynebacterium casei LMG S-19264T (=DSM 44701T), isolated from a smear-ripened cheese.</title>
        <authorList>
            <consortium name="US DOE Joint Genome Institute (JGI-PGF)"/>
            <person name="Walter F."/>
            <person name="Albersmeier A."/>
            <person name="Kalinowski J."/>
            <person name="Ruckert C."/>
        </authorList>
    </citation>
    <scope>NUCLEOTIDE SEQUENCE</scope>
    <source>
        <strain evidence="2">JCM 4059</strain>
    </source>
</reference>
<feature type="region of interest" description="Disordered" evidence="1">
    <location>
        <begin position="1"/>
        <end position="49"/>
    </location>
</feature>
<evidence type="ECO:0000313" key="2">
    <source>
        <dbReference type="EMBL" id="GHF56727.1"/>
    </source>
</evidence>
<keyword evidence="3" id="KW-1185">Reference proteome</keyword>
<evidence type="ECO:0000313" key="3">
    <source>
        <dbReference type="Proteomes" id="UP000638313"/>
    </source>
</evidence>
<accession>A0A919B586</accession>
<comment type="caution">
    <text evidence="2">The sequence shown here is derived from an EMBL/GenBank/DDBJ whole genome shotgun (WGS) entry which is preliminary data.</text>
</comment>
<protein>
    <submittedName>
        <fullName evidence="2">Uncharacterized protein</fullName>
    </submittedName>
</protein>
<dbReference type="AlphaFoldDB" id="A0A919B586"/>
<dbReference type="Proteomes" id="UP000638313">
    <property type="component" value="Unassembled WGS sequence"/>
</dbReference>
<evidence type="ECO:0000256" key="1">
    <source>
        <dbReference type="SAM" id="MobiDB-lite"/>
    </source>
</evidence>